<evidence type="ECO:0000259" key="5">
    <source>
        <dbReference type="PROSITE" id="PS50977"/>
    </source>
</evidence>
<evidence type="ECO:0000256" key="1">
    <source>
        <dbReference type="ARBA" id="ARBA00023015"/>
    </source>
</evidence>
<dbReference type="PROSITE" id="PS50977">
    <property type="entry name" value="HTH_TETR_2"/>
    <property type="match status" value="1"/>
</dbReference>
<comment type="caution">
    <text evidence="6">The sequence shown here is derived from an EMBL/GenBank/DDBJ whole genome shotgun (WGS) entry which is preliminary data.</text>
</comment>
<dbReference type="Gene3D" id="1.10.357.10">
    <property type="entry name" value="Tetracycline Repressor, domain 2"/>
    <property type="match status" value="1"/>
</dbReference>
<sequence length="191" mass="21029">MPQMLVYACEMRLDAEENEARILFAARHVFAEGGEQAPITRVARRAGVSVATVYRRFPTRDLLIADVHTRQCEECLAVHAELLRSPDPKRALCELVHRLCACQVSDKGYTKTYVDAVIAGRGLDRERLATDRVVATLLSRAQAAGTLRPDLTVGDVRLVIAGNQGIITAAGRDAAAASRRYVTHMLRSFQV</sequence>
<dbReference type="EMBL" id="BMVU01000101">
    <property type="protein sequence ID" value="GGY15402.1"/>
    <property type="molecule type" value="Genomic_DNA"/>
</dbReference>
<protein>
    <submittedName>
        <fullName evidence="6">TetR family transcriptional regulator</fullName>
    </submittedName>
</protein>
<dbReference type="GO" id="GO:0000976">
    <property type="term" value="F:transcription cis-regulatory region binding"/>
    <property type="evidence" value="ECO:0007669"/>
    <property type="project" value="TreeGrafter"/>
</dbReference>
<dbReference type="InterPro" id="IPR049445">
    <property type="entry name" value="TetR_SbtR-like_C"/>
</dbReference>
<keyword evidence="3" id="KW-0804">Transcription</keyword>
<keyword evidence="1" id="KW-0805">Transcription regulation</keyword>
<dbReference type="InterPro" id="IPR050109">
    <property type="entry name" value="HTH-type_TetR-like_transc_reg"/>
</dbReference>
<keyword evidence="7" id="KW-1185">Reference proteome</keyword>
<feature type="domain" description="HTH tetR-type" evidence="5">
    <location>
        <begin position="16"/>
        <end position="75"/>
    </location>
</feature>
<dbReference type="Pfam" id="PF21597">
    <property type="entry name" value="TetR_C_43"/>
    <property type="match status" value="1"/>
</dbReference>
<name>A0A918P349_9ACTN</name>
<dbReference type="PANTHER" id="PTHR30055:SF234">
    <property type="entry name" value="HTH-TYPE TRANSCRIPTIONAL REGULATOR BETI"/>
    <property type="match status" value="1"/>
</dbReference>
<evidence type="ECO:0000256" key="2">
    <source>
        <dbReference type="ARBA" id="ARBA00023125"/>
    </source>
</evidence>
<dbReference type="SUPFAM" id="SSF48498">
    <property type="entry name" value="Tetracyclin repressor-like, C-terminal domain"/>
    <property type="match status" value="1"/>
</dbReference>
<evidence type="ECO:0000313" key="6">
    <source>
        <dbReference type="EMBL" id="GGY15402.1"/>
    </source>
</evidence>
<evidence type="ECO:0000256" key="3">
    <source>
        <dbReference type="ARBA" id="ARBA00023163"/>
    </source>
</evidence>
<reference evidence="6" key="2">
    <citation type="submission" date="2020-09" db="EMBL/GenBank/DDBJ databases">
        <authorList>
            <person name="Sun Q."/>
            <person name="Ohkuma M."/>
        </authorList>
    </citation>
    <scope>NUCLEOTIDE SEQUENCE</scope>
    <source>
        <strain evidence="6">JCM 4790</strain>
    </source>
</reference>
<organism evidence="6 7">
    <name type="scientific">Streptomyces minutiscleroticus</name>
    <dbReference type="NCBI Taxonomy" id="68238"/>
    <lineage>
        <taxon>Bacteria</taxon>
        <taxon>Bacillati</taxon>
        <taxon>Actinomycetota</taxon>
        <taxon>Actinomycetes</taxon>
        <taxon>Kitasatosporales</taxon>
        <taxon>Streptomycetaceae</taxon>
        <taxon>Streptomyces</taxon>
    </lineage>
</organism>
<dbReference type="InterPro" id="IPR036271">
    <property type="entry name" value="Tet_transcr_reg_TetR-rel_C_sf"/>
</dbReference>
<dbReference type="SUPFAM" id="SSF46689">
    <property type="entry name" value="Homeodomain-like"/>
    <property type="match status" value="1"/>
</dbReference>
<feature type="DNA-binding region" description="H-T-H motif" evidence="4">
    <location>
        <begin position="38"/>
        <end position="57"/>
    </location>
</feature>
<gene>
    <name evidence="6" type="ORF">GCM10010358_79140</name>
</gene>
<accession>A0A918P349</accession>
<dbReference type="InterPro" id="IPR009057">
    <property type="entry name" value="Homeodomain-like_sf"/>
</dbReference>
<dbReference type="AlphaFoldDB" id="A0A918P349"/>
<dbReference type="InterPro" id="IPR001647">
    <property type="entry name" value="HTH_TetR"/>
</dbReference>
<reference evidence="6" key="1">
    <citation type="journal article" date="2014" name="Int. J. Syst. Evol. Microbiol.">
        <title>Complete genome sequence of Corynebacterium casei LMG S-19264T (=DSM 44701T), isolated from a smear-ripened cheese.</title>
        <authorList>
            <consortium name="US DOE Joint Genome Institute (JGI-PGF)"/>
            <person name="Walter F."/>
            <person name="Albersmeier A."/>
            <person name="Kalinowski J."/>
            <person name="Ruckert C."/>
        </authorList>
    </citation>
    <scope>NUCLEOTIDE SEQUENCE</scope>
    <source>
        <strain evidence="6">JCM 4790</strain>
    </source>
</reference>
<evidence type="ECO:0000256" key="4">
    <source>
        <dbReference type="PROSITE-ProRule" id="PRU00335"/>
    </source>
</evidence>
<dbReference type="Pfam" id="PF00440">
    <property type="entry name" value="TetR_N"/>
    <property type="match status" value="1"/>
</dbReference>
<keyword evidence="2 4" id="KW-0238">DNA-binding</keyword>
<dbReference type="PRINTS" id="PR00455">
    <property type="entry name" value="HTHTETR"/>
</dbReference>
<dbReference type="GO" id="GO:0003700">
    <property type="term" value="F:DNA-binding transcription factor activity"/>
    <property type="evidence" value="ECO:0007669"/>
    <property type="project" value="TreeGrafter"/>
</dbReference>
<dbReference type="Proteomes" id="UP000619244">
    <property type="component" value="Unassembled WGS sequence"/>
</dbReference>
<dbReference type="PANTHER" id="PTHR30055">
    <property type="entry name" value="HTH-TYPE TRANSCRIPTIONAL REGULATOR RUTR"/>
    <property type="match status" value="1"/>
</dbReference>
<proteinExistence type="predicted"/>
<evidence type="ECO:0000313" key="7">
    <source>
        <dbReference type="Proteomes" id="UP000619244"/>
    </source>
</evidence>